<evidence type="ECO:0000256" key="1">
    <source>
        <dbReference type="SAM" id="SignalP"/>
    </source>
</evidence>
<gene>
    <name evidence="2" type="ORF">AWC02_17075</name>
</gene>
<dbReference type="RefSeq" id="WP_085129912.1">
    <property type="nucleotide sequence ID" value="NZ_LQOT01000069.1"/>
</dbReference>
<accession>A0A1X1T9A3</accession>
<keyword evidence="1" id="KW-0732">Signal</keyword>
<name>A0A1X1T9A3_9MYCO</name>
<evidence type="ECO:0000313" key="2">
    <source>
        <dbReference type="EMBL" id="ORV41137.1"/>
    </source>
</evidence>
<dbReference type="STRING" id="188915.AWC02_17075"/>
<protein>
    <recommendedName>
        <fullName evidence="4">Lipocalin-like domain-containing protein</fullName>
    </recommendedName>
</protein>
<feature type="signal peptide" evidence="1">
    <location>
        <begin position="1"/>
        <end position="25"/>
    </location>
</feature>
<dbReference type="EMBL" id="LQOT01000069">
    <property type="protein sequence ID" value="ORV41137.1"/>
    <property type="molecule type" value="Genomic_DNA"/>
</dbReference>
<reference evidence="2 3" key="1">
    <citation type="submission" date="2016-01" db="EMBL/GenBank/DDBJ databases">
        <title>The new phylogeny of the genus Mycobacterium.</title>
        <authorList>
            <person name="Tarcisio F."/>
            <person name="Conor M."/>
            <person name="Antonella G."/>
            <person name="Elisabetta G."/>
            <person name="Giulia F.S."/>
            <person name="Sara T."/>
            <person name="Anna F."/>
            <person name="Clotilde B."/>
            <person name="Roberto B."/>
            <person name="Veronica D.S."/>
            <person name="Fabio R."/>
            <person name="Monica P."/>
            <person name="Olivier J."/>
            <person name="Enrico T."/>
            <person name="Nicola S."/>
        </authorList>
    </citation>
    <scope>NUCLEOTIDE SEQUENCE [LARGE SCALE GENOMIC DNA]</scope>
    <source>
        <strain evidence="2 3">ATCC 27353</strain>
    </source>
</reference>
<evidence type="ECO:0000313" key="3">
    <source>
        <dbReference type="Proteomes" id="UP000193465"/>
    </source>
</evidence>
<keyword evidence="3" id="KW-1185">Reference proteome</keyword>
<organism evidence="2 3">
    <name type="scientific">Mycolicibacter engbaekii</name>
    <dbReference type="NCBI Taxonomy" id="188915"/>
    <lineage>
        <taxon>Bacteria</taxon>
        <taxon>Bacillati</taxon>
        <taxon>Actinomycetota</taxon>
        <taxon>Actinomycetes</taxon>
        <taxon>Mycobacteriales</taxon>
        <taxon>Mycobacteriaceae</taxon>
        <taxon>Mycolicibacter</taxon>
    </lineage>
</organism>
<sequence length="152" mass="16596">MIRCAAGSAVALAILATAVAPGAGAEMRYGNYEVLSNRWTDASWVWAAYPCETPGKFDQMPAGCITISAVDRPHFFGRQYYGGTARLVDGRYSFTTDVADGLHCPMGPYLPTRDTYTWDENTLSGVVESRFDVGCFNGPPGMNTWTFALVRM</sequence>
<proteinExistence type="predicted"/>
<dbReference type="AlphaFoldDB" id="A0A1X1T9A3"/>
<evidence type="ECO:0008006" key="4">
    <source>
        <dbReference type="Google" id="ProtNLM"/>
    </source>
</evidence>
<feature type="chain" id="PRO_5011964770" description="Lipocalin-like domain-containing protein" evidence="1">
    <location>
        <begin position="26"/>
        <end position="152"/>
    </location>
</feature>
<comment type="caution">
    <text evidence="2">The sequence shown here is derived from an EMBL/GenBank/DDBJ whole genome shotgun (WGS) entry which is preliminary data.</text>
</comment>
<dbReference type="Proteomes" id="UP000193465">
    <property type="component" value="Unassembled WGS sequence"/>
</dbReference>